<dbReference type="PROSITE" id="PS51257">
    <property type="entry name" value="PROKAR_LIPOPROTEIN"/>
    <property type="match status" value="1"/>
</dbReference>
<name>A0AAE3DAJ2_9FIRM</name>
<evidence type="ECO:0000313" key="1">
    <source>
        <dbReference type="EMBL" id="MCC2121364.1"/>
    </source>
</evidence>
<organism evidence="1 2">
    <name type="scientific">Waltera acetigignens</name>
    <dbReference type="NCBI Taxonomy" id="2981769"/>
    <lineage>
        <taxon>Bacteria</taxon>
        <taxon>Bacillati</taxon>
        <taxon>Bacillota</taxon>
        <taxon>Clostridia</taxon>
        <taxon>Lachnospirales</taxon>
        <taxon>Lachnospiraceae</taxon>
        <taxon>Waltera</taxon>
    </lineage>
</organism>
<dbReference type="EMBL" id="JAJEPV010000078">
    <property type="protein sequence ID" value="MCC2121364.1"/>
    <property type="molecule type" value="Genomic_DNA"/>
</dbReference>
<dbReference type="InterPro" id="IPR023968">
    <property type="entry name" value="Bacteriocin_CLI3235"/>
</dbReference>
<gene>
    <name evidence="1" type="ORF">LKD75_17555</name>
</gene>
<keyword evidence="2" id="KW-1185">Reference proteome</keyword>
<evidence type="ECO:0000313" key="2">
    <source>
        <dbReference type="Proteomes" id="UP001197795"/>
    </source>
</evidence>
<dbReference type="NCBIfam" id="TIGR04065">
    <property type="entry name" value="ocin_CLI_3235"/>
    <property type="match status" value="1"/>
</dbReference>
<accession>A0AAE3DAJ2</accession>
<protein>
    <submittedName>
        <fullName evidence="1">CLI_3235 family bacteriocin</fullName>
    </submittedName>
</protein>
<dbReference type="Proteomes" id="UP001197795">
    <property type="component" value="Unassembled WGS sequence"/>
</dbReference>
<proteinExistence type="predicted"/>
<dbReference type="AlphaFoldDB" id="A0AAE3DAJ2"/>
<comment type="caution">
    <text evidence="1">The sequence shown here is derived from an EMBL/GenBank/DDBJ whole genome shotgun (WGS) entry which is preliminary data.</text>
</comment>
<dbReference type="RefSeq" id="WP_195287310.1">
    <property type="nucleotide sequence ID" value="NZ_JAJEPV010000078.1"/>
</dbReference>
<reference evidence="1 2" key="1">
    <citation type="submission" date="2021-10" db="EMBL/GenBank/DDBJ databases">
        <title>Anaerobic single-cell dispensing facilitates the cultivation of human gut bacteria.</title>
        <authorList>
            <person name="Afrizal A."/>
        </authorList>
    </citation>
    <scope>NUCLEOTIDE SEQUENCE [LARGE SCALE GENOMIC DNA]</scope>
    <source>
        <strain evidence="1 2">CLA-AA-H273</strain>
    </source>
</reference>
<sequence>MKRTLGKKNCVQDGTLVAFASCSCDSMCSILGCDCSTGDTASNTLRLQNYSKLLSKAISGTWAY</sequence>